<comment type="caution">
    <text evidence="2">The sequence shown here is derived from an EMBL/GenBank/DDBJ whole genome shotgun (WGS) entry which is preliminary data.</text>
</comment>
<dbReference type="EMBL" id="BKBQ01000005">
    <property type="protein sequence ID" value="GEQ53648.1"/>
    <property type="molecule type" value="Genomic_DNA"/>
</dbReference>
<reference evidence="2" key="2">
    <citation type="journal article" date="2020" name="Int. Dairy J.">
        <title>Lactic acid bacterial diversity in Brie cheese focusing on salt concentration and pH of isolation medium and characterisation of halophilic and alkaliphilic lactic acid bacterial isolates.</title>
        <authorList>
            <person name="Unno R."/>
            <person name="Matsutani M."/>
            <person name="Suzuki T."/>
            <person name="Kodama K."/>
            <person name="Matsushita H."/>
            <person name="Yamasato K."/>
            <person name="Koizumi Y."/>
            <person name="Ishikawa M."/>
        </authorList>
    </citation>
    <scope>NUCLEOTIDE SEQUENCE</scope>
    <source>
        <strain evidence="2">7C1</strain>
        <strain evidence="1">8C4</strain>
    </source>
</reference>
<name>A0AAN4RJF1_9ENTE</name>
<dbReference type="EMBL" id="BKBO01000005">
    <property type="protein sequence ID" value="GEQ48640.1"/>
    <property type="molecule type" value="Genomic_DNA"/>
</dbReference>
<gene>
    <name evidence="1" type="ORF">TK11N_04920</name>
    <name evidence="2" type="ORF">TK2N_04920</name>
</gene>
<evidence type="ECO:0000313" key="4">
    <source>
        <dbReference type="Proteomes" id="UP000886607"/>
    </source>
</evidence>
<evidence type="ECO:0000313" key="1">
    <source>
        <dbReference type="EMBL" id="GEQ48640.1"/>
    </source>
</evidence>
<accession>A0AAN4RJF1</accession>
<organism evidence="2 3">
    <name type="scientific">Tetragenococcus koreensis</name>
    <dbReference type="NCBI Taxonomy" id="290335"/>
    <lineage>
        <taxon>Bacteria</taxon>
        <taxon>Bacillati</taxon>
        <taxon>Bacillota</taxon>
        <taxon>Bacilli</taxon>
        <taxon>Lactobacillales</taxon>
        <taxon>Enterococcaceae</taxon>
        <taxon>Tetragenococcus</taxon>
    </lineage>
</organism>
<protein>
    <submittedName>
        <fullName evidence="2">Uncharacterized protein</fullName>
    </submittedName>
</protein>
<dbReference type="Proteomes" id="UP000886597">
    <property type="component" value="Unassembled WGS sequence"/>
</dbReference>
<keyword evidence="4" id="KW-1185">Reference proteome</keyword>
<reference evidence="2" key="1">
    <citation type="submission" date="2019-08" db="EMBL/GenBank/DDBJ databases">
        <authorList>
            <person name="Ishikawa M."/>
            <person name="Suzuki T."/>
            <person name="Matsutani M."/>
        </authorList>
    </citation>
    <scope>NUCLEOTIDE SEQUENCE</scope>
    <source>
        <strain evidence="2">7C1</strain>
        <strain evidence="1">8C4</strain>
    </source>
</reference>
<sequence>MLFSVSFGKQNSDCAKTTDFNGANSLTTFVFLIKFPPDFNIQLSIITSIYENVENRITQIFY</sequence>
<proteinExistence type="predicted"/>
<evidence type="ECO:0000313" key="2">
    <source>
        <dbReference type="EMBL" id="GEQ53648.1"/>
    </source>
</evidence>
<dbReference type="AlphaFoldDB" id="A0AAN4RJF1"/>
<dbReference type="Proteomes" id="UP000886607">
    <property type="component" value="Unassembled WGS sequence"/>
</dbReference>
<evidence type="ECO:0000313" key="3">
    <source>
        <dbReference type="Proteomes" id="UP000886597"/>
    </source>
</evidence>